<dbReference type="SUPFAM" id="SSF47986">
    <property type="entry name" value="DEATH domain"/>
    <property type="match status" value="1"/>
</dbReference>
<dbReference type="SUPFAM" id="SSF52540">
    <property type="entry name" value="P-loop containing nucleoside triphosphate hydrolases"/>
    <property type="match status" value="1"/>
</dbReference>
<evidence type="ECO:0000313" key="3">
    <source>
        <dbReference type="WBParaSite" id="PTRK_0001410100.1"/>
    </source>
</evidence>
<evidence type="ECO:0000259" key="1">
    <source>
        <dbReference type="Pfam" id="PF00931"/>
    </source>
</evidence>
<dbReference type="Proteomes" id="UP000038045">
    <property type="component" value="Unplaced"/>
</dbReference>
<feature type="domain" description="NB-ARC" evidence="1">
    <location>
        <begin position="131"/>
        <end position="282"/>
    </location>
</feature>
<accession>A0A0N4ZZ87</accession>
<reference evidence="3" key="1">
    <citation type="submission" date="2017-02" db="UniProtKB">
        <authorList>
            <consortium name="WormBaseParasite"/>
        </authorList>
    </citation>
    <scope>IDENTIFICATION</scope>
</reference>
<dbReference type="InterPro" id="IPR027417">
    <property type="entry name" value="P-loop_NTPase"/>
</dbReference>
<evidence type="ECO:0000313" key="2">
    <source>
        <dbReference type="Proteomes" id="UP000038045"/>
    </source>
</evidence>
<proteinExistence type="predicted"/>
<dbReference type="Pfam" id="PF00931">
    <property type="entry name" value="NB-ARC"/>
    <property type="match status" value="1"/>
</dbReference>
<keyword evidence="2" id="KW-1185">Reference proteome</keyword>
<sequence>MLDQISQRILANAADVLCQDFDPKNSIHFFLAKGILNDDDVEEIKSCSRRDSRIQLFLTKYRKTCINLIPLKEYFINHANQQHIAEMLEENNCDETNIINNVKEPSVLLNKMNISKVPMPLNYQISRVEMEKRMEKDIKKFVSKNKINWLIINGMRGCGKTRMLGKVLRNNVNFLVNYINNIYWITDSCEIASKSRNIFIKLLISITDNSCLQTSYPEDDDLLMSMVVEEIQSKPGKTLIIIDDVLLEDNIRWYDEMLLMVADICKVISLSPNEEIFQAISQETIKFNFKANTGFNEQEIGKFFKFKNSNENLTYELIQKIISTTSGLPSFLGILRFKSSEDISKLSKIVERLEYTNSLSTFTAITPYPYKNLETVFDKDFSIMEDSDIINLCHLCLLFKPNIWYHTSYATLILPLDVPSYNCDIPSLVYESLEKLCKLSLLFIENDKFMIHPIIFKYCIGKQCSYHSIDKENLISLFLTRLNAVAVGGGDNYLSKVFKNFDKNDCKEVYNQLKEYHMNHENNYIDPFEKTPLSYFSFFKR</sequence>
<dbReference type="STRING" id="131310.A0A0N4ZZ87"/>
<dbReference type="AlphaFoldDB" id="A0A0N4ZZ87"/>
<dbReference type="WBParaSite" id="PTRK_0001410100.1">
    <property type="protein sequence ID" value="PTRK_0001410100.1"/>
    <property type="gene ID" value="PTRK_0001410100"/>
</dbReference>
<dbReference type="GO" id="GO:0043531">
    <property type="term" value="F:ADP binding"/>
    <property type="evidence" value="ECO:0007669"/>
    <property type="project" value="InterPro"/>
</dbReference>
<name>A0A0N4ZZ87_PARTI</name>
<dbReference type="InterPro" id="IPR002182">
    <property type="entry name" value="NB-ARC"/>
</dbReference>
<dbReference type="Gene3D" id="3.40.50.300">
    <property type="entry name" value="P-loop containing nucleotide triphosphate hydrolases"/>
    <property type="match status" value="1"/>
</dbReference>
<dbReference type="Gene3D" id="1.10.533.10">
    <property type="entry name" value="Death Domain, Fas"/>
    <property type="match status" value="1"/>
</dbReference>
<dbReference type="CDD" id="cd01671">
    <property type="entry name" value="CARD"/>
    <property type="match status" value="1"/>
</dbReference>
<organism evidence="2 3">
    <name type="scientific">Parastrongyloides trichosuri</name>
    <name type="common">Possum-specific nematode worm</name>
    <dbReference type="NCBI Taxonomy" id="131310"/>
    <lineage>
        <taxon>Eukaryota</taxon>
        <taxon>Metazoa</taxon>
        <taxon>Ecdysozoa</taxon>
        <taxon>Nematoda</taxon>
        <taxon>Chromadorea</taxon>
        <taxon>Rhabditida</taxon>
        <taxon>Tylenchina</taxon>
        <taxon>Panagrolaimomorpha</taxon>
        <taxon>Strongyloidoidea</taxon>
        <taxon>Strongyloididae</taxon>
        <taxon>Parastrongyloides</taxon>
    </lineage>
</organism>
<dbReference type="InterPro" id="IPR011029">
    <property type="entry name" value="DEATH-like_dom_sf"/>
</dbReference>
<protein>
    <submittedName>
        <fullName evidence="3">NB-ARC domain-containing protein</fullName>
    </submittedName>
</protein>